<comment type="caution">
    <text evidence="1">The sequence shown here is derived from an EMBL/GenBank/DDBJ whole genome shotgun (WGS) entry which is preliminary data.</text>
</comment>
<evidence type="ECO:0000313" key="2">
    <source>
        <dbReference type="Proteomes" id="UP000772181"/>
    </source>
</evidence>
<proteinExistence type="predicted"/>
<protein>
    <submittedName>
        <fullName evidence="1">Uncharacterized protein</fullName>
    </submittedName>
</protein>
<name>A0A933GMR6_UNCTE</name>
<dbReference type="AlphaFoldDB" id="A0A933GMR6"/>
<feature type="non-terminal residue" evidence="1">
    <location>
        <position position="285"/>
    </location>
</feature>
<dbReference type="EMBL" id="JACQWF010000149">
    <property type="protein sequence ID" value="MBI4595400.1"/>
    <property type="molecule type" value="Genomic_DNA"/>
</dbReference>
<accession>A0A933GMR6</accession>
<gene>
    <name evidence="1" type="ORF">HY730_03370</name>
</gene>
<dbReference type="Proteomes" id="UP000772181">
    <property type="component" value="Unassembled WGS sequence"/>
</dbReference>
<sequence length="285" mass="32509">MAKPKTNFINAFEPILIKAWGSYQDQLDGQLLENTRDALSYIRRVYRFKNEAGAESPSRIDYRVPKNRAGYLAAFGERHAYLSYAHLKKVQAVSQNAIPLPNKRGELTVTLVGAGPAIETYGLCLFYNEGAHELKKLTLNLIEKVREWQPARDLVVSGLIKQVLPKVEIYSIPVEADIKETNCVQIFASHHDSLTGTNLLFIYNVLNEIESEYAPTVLRNLSYIIRQCEQPLLLLLAEPTAKKAWPRIRWIYEDLLKYSKVLTDERNERIVFSDDPTNITLTGLD</sequence>
<organism evidence="1 2">
    <name type="scientific">Tectimicrobiota bacterium</name>
    <dbReference type="NCBI Taxonomy" id="2528274"/>
    <lineage>
        <taxon>Bacteria</taxon>
        <taxon>Pseudomonadati</taxon>
        <taxon>Nitrospinota/Tectimicrobiota group</taxon>
        <taxon>Candidatus Tectimicrobiota</taxon>
    </lineage>
</organism>
<evidence type="ECO:0000313" key="1">
    <source>
        <dbReference type="EMBL" id="MBI4595400.1"/>
    </source>
</evidence>
<reference evidence="1" key="1">
    <citation type="submission" date="2020-07" db="EMBL/GenBank/DDBJ databases">
        <title>Huge and variable diversity of episymbiotic CPR bacteria and DPANN archaea in groundwater ecosystems.</title>
        <authorList>
            <person name="He C.Y."/>
            <person name="Keren R."/>
            <person name="Whittaker M."/>
            <person name="Farag I.F."/>
            <person name="Doudna J."/>
            <person name="Cate J.H.D."/>
            <person name="Banfield J.F."/>
        </authorList>
    </citation>
    <scope>NUCLEOTIDE SEQUENCE</scope>
    <source>
        <strain evidence="1">NC_groundwater_1482_Ag_S-0.65um_47_24</strain>
    </source>
</reference>